<evidence type="ECO:0000256" key="6">
    <source>
        <dbReference type="PROSITE-ProRule" id="PRU00076"/>
    </source>
</evidence>
<feature type="domain" description="Laminin G" evidence="7">
    <location>
        <begin position="1"/>
        <end position="111"/>
    </location>
</feature>
<dbReference type="SUPFAM" id="SSF57196">
    <property type="entry name" value="EGF/Laminin"/>
    <property type="match status" value="3"/>
</dbReference>
<dbReference type="FunFam" id="2.10.25.10:FF:000472">
    <property type="entry name" value="Uncharacterized protein, isoform A"/>
    <property type="match status" value="1"/>
</dbReference>
<feature type="disulfide bond" evidence="6">
    <location>
        <begin position="623"/>
        <end position="632"/>
    </location>
</feature>
<dbReference type="Pfam" id="PF23106">
    <property type="entry name" value="EGF_Teneurin"/>
    <property type="match status" value="1"/>
</dbReference>
<comment type="caution">
    <text evidence="6">Lacks conserved residue(s) required for the propagation of feature annotation.</text>
</comment>
<dbReference type="Gene3D" id="2.60.120.200">
    <property type="match status" value="3"/>
</dbReference>
<feature type="disulfide bond" evidence="6">
    <location>
        <begin position="582"/>
        <end position="591"/>
    </location>
</feature>
<dbReference type="InterPro" id="IPR001791">
    <property type="entry name" value="Laminin_G"/>
</dbReference>
<dbReference type="InterPro" id="IPR000152">
    <property type="entry name" value="EGF-type_Asp/Asn_hydroxyl_site"/>
</dbReference>
<proteinExistence type="predicted"/>
<keyword evidence="2" id="KW-0732">Signal</keyword>
<evidence type="ECO:0000256" key="5">
    <source>
        <dbReference type="ARBA" id="ARBA00023180"/>
    </source>
</evidence>
<evidence type="ECO:0000256" key="4">
    <source>
        <dbReference type="ARBA" id="ARBA00023157"/>
    </source>
</evidence>
<feature type="domain" description="EGF-like" evidence="8">
    <location>
        <begin position="357"/>
        <end position="394"/>
    </location>
</feature>
<evidence type="ECO:0000256" key="2">
    <source>
        <dbReference type="ARBA" id="ARBA00022729"/>
    </source>
</evidence>
<dbReference type="Gene3D" id="2.10.25.10">
    <property type="entry name" value="Laminin"/>
    <property type="match status" value="5"/>
</dbReference>
<feature type="domain" description="Laminin G" evidence="7">
    <location>
        <begin position="363"/>
        <end position="553"/>
    </location>
</feature>
<accession>A0A1I7Y5M3</accession>
<dbReference type="SMART" id="SM00179">
    <property type="entry name" value="EGF_CA"/>
    <property type="match status" value="5"/>
</dbReference>
<keyword evidence="9" id="KW-1185">Reference proteome</keyword>
<evidence type="ECO:0000256" key="1">
    <source>
        <dbReference type="ARBA" id="ARBA00022536"/>
    </source>
</evidence>
<dbReference type="Pfam" id="PF00008">
    <property type="entry name" value="EGF"/>
    <property type="match status" value="3"/>
</dbReference>
<dbReference type="SMART" id="SM00282">
    <property type="entry name" value="LamG"/>
    <property type="match status" value="2"/>
</dbReference>
<protein>
    <submittedName>
        <fullName evidence="10">EGF-like domain-containing protein</fullName>
    </submittedName>
</protein>
<dbReference type="InterPro" id="IPR013320">
    <property type="entry name" value="ConA-like_dom_sf"/>
</dbReference>
<feature type="disulfide bond" evidence="6">
    <location>
        <begin position="133"/>
        <end position="142"/>
    </location>
</feature>
<feature type="disulfide bond" evidence="6">
    <location>
        <begin position="661"/>
        <end position="670"/>
    </location>
</feature>
<dbReference type="SMART" id="SM00181">
    <property type="entry name" value="EGF"/>
    <property type="match status" value="5"/>
</dbReference>
<dbReference type="InterPro" id="IPR001881">
    <property type="entry name" value="EGF-like_Ca-bd_dom"/>
</dbReference>
<dbReference type="Pfam" id="PF12661">
    <property type="entry name" value="hEGF"/>
    <property type="match status" value="1"/>
</dbReference>
<dbReference type="AlphaFoldDB" id="A0A1I7Y5M3"/>
<evidence type="ECO:0000313" key="10">
    <source>
        <dbReference type="WBParaSite" id="L893_g12864.t1"/>
    </source>
</evidence>
<name>A0A1I7Y5M3_9BILA</name>
<evidence type="ECO:0000259" key="7">
    <source>
        <dbReference type="PROSITE" id="PS50025"/>
    </source>
</evidence>
<feature type="domain" description="Laminin G" evidence="7">
    <location>
        <begin position="169"/>
        <end position="355"/>
    </location>
</feature>
<feature type="domain" description="EGF-like" evidence="8">
    <location>
        <begin position="594"/>
        <end position="633"/>
    </location>
</feature>
<keyword evidence="5" id="KW-0325">Glycoprotein</keyword>
<dbReference type="SUPFAM" id="SSF49899">
    <property type="entry name" value="Concanavalin A-like lectins/glucanases"/>
    <property type="match status" value="3"/>
</dbReference>
<feature type="domain" description="EGF-like" evidence="8">
    <location>
        <begin position="555"/>
        <end position="592"/>
    </location>
</feature>
<dbReference type="InterPro" id="IPR000742">
    <property type="entry name" value="EGF"/>
</dbReference>
<evidence type="ECO:0000259" key="8">
    <source>
        <dbReference type="PROSITE" id="PS50026"/>
    </source>
</evidence>
<organism evidence="9 10">
    <name type="scientific">Steinernema glaseri</name>
    <dbReference type="NCBI Taxonomy" id="37863"/>
    <lineage>
        <taxon>Eukaryota</taxon>
        <taxon>Metazoa</taxon>
        <taxon>Ecdysozoa</taxon>
        <taxon>Nematoda</taxon>
        <taxon>Chromadorea</taxon>
        <taxon>Rhabditida</taxon>
        <taxon>Tylenchina</taxon>
        <taxon>Panagrolaimomorpha</taxon>
        <taxon>Strongyloidoidea</taxon>
        <taxon>Steinernematidae</taxon>
        <taxon>Steinernema</taxon>
    </lineage>
</organism>
<dbReference type="PROSITE" id="PS00010">
    <property type="entry name" value="ASX_HYDROXYL"/>
    <property type="match status" value="1"/>
</dbReference>
<evidence type="ECO:0000256" key="3">
    <source>
        <dbReference type="ARBA" id="ARBA00022737"/>
    </source>
</evidence>
<keyword evidence="3" id="KW-0677">Repeat</keyword>
<dbReference type="WBParaSite" id="L893_g12864.t1">
    <property type="protein sequence ID" value="L893_g12864.t1"/>
    <property type="gene ID" value="L893_g12864"/>
</dbReference>
<keyword evidence="1 6" id="KW-0245">EGF-like domain</keyword>
<dbReference type="PROSITE" id="PS01186">
    <property type="entry name" value="EGF_2"/>
    <property type="match status" value="5"/>
</dbReference>
<dbReference type="PROSITE" id="PS50026">
    <property type="entry name" value="EGF_3"/>
    <property type="match status" value="5"/>
</dbReference>
<dbReference type="PROSITE" id="PS00022">
    <property type="entry name" value="EGF_1"/>
    <property type="match status" value="5"/>
</dbReference>
<feature type="domain" description="EGF-like" evidence="8">
    <location>
        <begin position="635"/>
        <end position="671"/>
    </location>
</feature>
<dbReference type="InterPro" id="IPR013032">
    <property type="entry name" value="EGF-like_CS"/>
</dbReference>
<reference evidence="10" key="1">
    <citation type="submission" date="2016-11" db="UniProtKB">
        <authorList>
            <consortium name="WormBaseParasite"/>
        </authorList>
    </citation>
    <scope>IDENTIFICATION</scope>
</reference>
<dbReference type="PROSITE" id="PS50025">
    <property type="entry name" value="LAM_G_DOMAIN"/>
    <property type="match status" value="3"/>
</dbReference>
<sequence>MEADGVAIVNDNKPHLVELRRYNNQLKVLVDEREDSQFTIDRPFNHPLLADQVLVGSDESGRFFKGSLQDVRVNDKNLLLQENMPSFQVEPFGQVVSRKKLLKGTVSDDVCTDIIPCVHGTCQNTFNDYECQCNRGWMGRNCEVKDFCVDSQCPEHASCVNTHGGFICKSTATFYKTSFIKYRVSIPPSSAMARNYNVSFSVRTRSTNGQLLRLQSSSESLSISFTERRLLLAYSNQSDTVEDELEHMIVDGDWHTVTLSEDFDTQRLLVAIDAEEFRATTSNGFSLKHFVMDRGATVSVGRSENASSFEGCLRDFGFSPLPEFSFLSRSKFGGHLDGQLHFVPESRENVVATGCQSTEQCGRVDPCKNGASCRDLFNLRRCDCLPGFEGELCEKNVDECALLGAESCGAHGQSSSESLSLSFAERRLVLAYSNQSDTVEDELEHLIVDGDWHTVTLSEDFDTQRLLVSIDAEEFRATSSNGFSLKHFVMDRGATVSVGRSENASSFEGCLRDFGFSPLPEFSFLSRSKFGGHLEGQLHFVPESRENVVATGCQSTEQCGRVDPCKNGASCRDLFNLRRCDCLPGFEGDLCEKNVDECAQLGSESCGAHGVCVDGIGTHTCRCETGFTGEKCDQPVDLCKSDPCENGGKCAMVGGRAVCQCEAPFVGSRCQQRSDVNCSADPCAHKSECFDLSE</sequence>
<keyword evidence="4 6" id="KW-1015">Disulfide bond</keyword>
<feature type="disulfide bond" evidence="6">
    <location>
        <begin position="384"/>
        <end position="393"/>
    </location>
</feature>
<dbReference type="GO" id="GO:0005509">
    <property type="term" value="F:calcium ion binding"/>
    <property type="evidence" value="ECO:0007669"/>
    <property type="project" value="InterPro"/>
</dbReference>
<dbReference type="Proteomes" id="UP000095287">
    <property type="component" value="Unplaced"/>
</dbReference>
<dbReference type="PANTHER" id="PTHR12916:SF4">
    <property type="entry name" value="UNINFLATABLE, ISOFORM C"/>
    <property type="match status" value="1"/>
</dbReference>
<evidence type="ECO:0000313" key="9">
    <source>
        <dbReference type="Proteomes" id="UP000095287"/>
    </source>
</evidence>
<dbReference type="Pfam" id="PF02210">
    <property type="entry name" value="Laminin_G_2"/>
    <property type="match status" value="3"/>
</dbReference>
<dbReference type="PANTHER" id="PTHR12916">
    <property type="entry name" value="CYTOCHROME C OXIDASE POLYPEPTIDE VIC-2"/>
    <property type="match status" value="1"/>
</dbReference>
<feature type="domain" description="EGF-like" evidence="8">
    <location>
        <begin position="107"/>
        <end position="143"/>
    </location>
</feature>
<dbReference type="CDD" id="cd00054">
    <property type="entry name" value="EGF_CA"/>
    <property type="match status" value="4"/>
</dbReference>